<proteinExistence type="predicted"/>
<evidence type="ECO:0000313" key="4">
    <source>
        <dbReference type="Proteomes" id="UP000176822"/>
    </source>
</evidence>
<dbReference type="SUPFAM" id="SSF53448">
    <property type="entry name" value="Nucleotide-diphospho-sugar transferases"/>
    <property type="match status" value="1"/>
</dbReference>
<dbReference type="CDD" id="cd02511">
    <property type="entry name" value="Beta4Glucosyltransferase"/>
    <property type="match status" value="1"/>
</dbReference>
<dbReference type="PANTHER" id="PTHR43630">
    <property type="entry name" value="POLY-BETA-1,6-N-ACETYL-D-GLUCOSAMINE SYNTHASE"/>
    <property type="match status" value="1"/>
</dbReference>
<evidence type="ECO:0000313" key="3">
    <source>
        <dbReference type="EMBL" id="OGD00712.1"/>
    </source>
</evidence>
<sequence length="209" mass="24304">MVARTYGAKVFRRSMNGDFSAQRNYALSLVKTGWVLFVDSDEEVSWELSREIANLPQDSSVKGYFLKREDIVWKRRLKYGDLYGFRILRLGKHDAGIWKGKVHEVWNISPPLGTLESPLLHYPHQDTASFLHKINRYTSIRARELYDRGRKSGILSVVFYPVFKFLFNWLIKMGFRDGLPGFIHAVIMSFHVFLVRGKHYLLTKGVSDS</sequence>
<dbReference type="AlphaFoldDB" id="A0A1F4Z354"/>
<evidence type="ECO:0000256" key="1">
    <source>
        <dbReference type="SAM" id="Phobius"/>
    </source>
</evidence>
<accession>A0A1F4Z354</accession>
<reference evidence="3 4" key="1">
    <citation type="journal article" date="2016" name="Nat. Commun.">
        <title>Thousands of microbial genomes shed light on interconnected biogeochemical processes in an aquifer system.</title>
        <authorList>
            <person name="Anantharaman K."/>
            <person name="Brown C.T."/>
            <person name="Hug L.A."/>
            <person name="Sharon I."/>
            <person name="Castelle C.J."/>
            <person name="Probst A.J."/>
            <person name="Thomas B.C."/>
            <person name="Singh A."/>
            <person name="Wilkins M.J."/>
            <person name="Karaoz U."/>
            <person name="Brodie E.L."/>
            <person name="Williams K.H."/>
            <person name="Hubbard S.S."/>
            <person name="Banfield J.F."/>
        </authorList>
    </citation>
    <scope>NUCLEOTIDE SEQUENCE [LARGE SCALE GENOMIC DNA]</scope>
</reference>
<keyword evidence="1" id="KW-0812">Transmembrane</keyword>
<comment type="caution">
    <text evidence="3">The sequence shown here is derived from an EMBL/GenBank/DDBJ whole genome shotgun (WGS) entry which is preliminary data.</text>
</comment>
<evidence type="ECO:0000259" key="2">
    <source>
        <dbReference type="Pfam" id="PF00535"/>
    </source>
</evidence>
<protein>
    <recommendedName>
        <fullName evidence="2">Glycosyltransferase 2-like domain-containing protein</fullName>
    </recommendedName>
</protein>
<dbReference type="Pfam" id="PF00535">
    <property type="entry name" value="Glycos_transf_2"/>
    <property type="match status" value="1"/>
</dbReference>
<dbReference type="PANTHER" id="PTHR43630:SF2">
    <property type="entry name" value="GLYCOSYLTRANSFERASE"/>
    <property type="match status" value="1"/>
</dbReference>
<name>A0A1F4Z354_9BACT</name>
<feature type="transmembrane region" description="Helical" evidence="1">
    <location>
        <begin position="177"/>
        <end position="195"/>
    </location>
</feature>
<gene>
    <name evidence="3" type="ORF">A2972_02760</name>
</gene>
<dbReference type="Proteomes" id="UP000176822">
    <property type="component" value="Unassembled WGS sequence"/>
</dbReference>
<dbReference type="EMBL" id="MEXM01000031">
    <property type="protein sequence ID" value="OGD00712.1"/>
    <property type="molecule type" value="Genomic_DNA"/>
</dbReference>
<feature type="transmembrane region" description="Helical" evidence="1">
    <location>
        <begin position="153"/>
        <end position="171"/>
    </location>
</feature>
<keyword evidence="1" id="KW-0472">Membrane</keyword>
<organism evidence="3 4">
    <name type="scientific">Candidatus Amesbacteria bacterium RIFCSPLOWO2_01_FULL_47_33</name>
    <dbReference type="NCBI Taxonomy" id="1797258"/>
    <lineage>
        <taxon>Bacteria</taxon>
        <taxon>Candidatus Amesiibacteriota</taxon>
    </lineage>
</organism>
<dbReference type="InterPro" id="IPR029044">
    <property type="entry name" value="Nucleotide-diphossugar_trans"/>
</dbReference>
<feature type="domain" description="Glycosyltransferase 2-like" evidence="2">
    <location>
        <begin position="6"/>
        <end position="55"/>
    </location>
</feature>
<dbReference type="InterPro" id="IPR001173">
    <property type="entry name" value="Glyco_trans_2-like"/>
</dbReference>
<keyword evidence="1" id="KW-1133">Transmembrane helix</keyword>